<gene>
    <name evidence="1" type="ORF">GCM10023196_106430</name>
</gene>
<comment type="caution">
    <text evidence="1">The sequence shown here is derived from an EMBL/GenBank/DDBJ whole genome shotgun (WGS) entry which is preliminary data.</text>
</comment>
<organism evidence="1 2">
    <name type="scientific">Actinoallomurus vinaceus</name>
    <dbReference type="NCBI Taxonomy" id="1080074"/>
    <lineage>
        <taxon>Bacteria</taxon>
        <taxon>Bacillati</taxon>
        <taxon>Actinomycetota</taxon>
        <taxon>Actinomycetes</taxon>
        <taxon>Streptosporangiales</taxon>
        <taxon>Thermomonosporaceae</taxon>
        <taxon>Actinoallomurus</taxon>
    </lineage>
</organism>
<protein>
    <recommendedName>
        <fullName evidence="3">Lasso RiPP family leader peptide-containing protein</fullName>
    </recommendedName>
</protein>
<evidence type="ECO:0000313" key="2">
    <source>
        <dbReference type="Proteomes" id="UP001501442"/>
    </source>
</evidence>
<dbReference type="EMBL" id="BAABHK010000033">
    <property type="protein sequence ID" value="GAA4640530.1"/>
    <property type="molecule type" value="Genomic_DNA"/>
</dbReference>
<accession>A0ABP8UV04</accession>
<evidence type="ECO:0000313" key="1">
    <source>
        <dbReference type="EMBL" id="GAA4640530.1"/>
    </source>
</evidence>
<evidence type="ECO:0008006" key="3">
    <source>
        <dbReference type="Google" id="ProtNLM"/>
    </source>
</evidence>
<keyword evidence="2" id="KW-1185">Reference proteome</keyword>
<proteinExistence type="predicted"/>
<dbReference type="NCBIfam" id="NF033521">
    <property type="entry name" value="lasso_leader_L3"/>
    <property type="match status" value="1"/>
</dbReference>
<sequence>MRTNDGTDERRGTFRDRIMELTAYEPPRVTELGVFGVVTRGGYSSGTDDYGGRS</sequence>
<name>A0ABP8UV04_9ACTN</name>
<reference evidence="2" key="1">
    <citation type="journal article" date="2019" name="Int. J. Syst. Evol. Microbiol.">
        <title>The Global Catalogue of Microorganisms (GCM) 10K type strain sequencing project: providing services to taxonomists for standard genome sequencing and annotation.</title>
        <authorList>
            <consortium name="The Broad Institute Genomics Platform"/>
            <consortium name="The Broad Institute Genome Sequencing Center for Infectious Disease"/>
            <person name="Wu L."/>
            <person name="Ma J."/>
        </authorList>
    </citation>
    <scope>NUCLEOTIDE SEQUENCE [LARGE SCALE GENOMIC DNA]</scope>
    <source>
        <strain evidence="2">JCM 17939</strain>
    </source>
</reference>
<dbReference type="Proteomes" id="UP001501442">
    <property type="component" value="Unassembled WGS sequence"/>
</dbReference>